<dbReference type="InterPro" id="IPR024041">
    <property type="entry name" value="NH4_transpt_AmtB-like_dom"/>
</dbReference>
<keyword evidence="7 8" id="KW-0924">Ammonia transport</keyword>
<dbReference type="PANTHER" id="PTHR11730:SF58">
    <property type="entry name" value="AMMONIUM TRANSPORTER"/>
    <property type="match status" value="1"/>
</dbReference>
<accession>A0A914B9I1</accession>
<reference evidence="11" key="1">
    <citation type="submission" date="2022-11" db="UniProtKB">
        <authorList>
            <consortium name="EnsemblMetazoa"/>
        </authorList>
    </citation>
    <scope>IDENTIFICATION</scope>
</reference>
<feature type="transmembrane region" description="Helical" evidence="8">
    <location>
        <begin position="50"/>
        <end position="70"/>
    </location>
</feature>
<evidence type="ECO:0000256" key="7">
    <source>
        <dbReference type="ARBA" id="ARBA00023177"/>
    </source>
</evidence>
<comment type="subcellular location">
    <subcellularLocation>
        <location evidence="8">Cell membrane</location>
        <topology evidence="8">Multi-pass membrane protein</topology>
    </subcellularLocation>
    <subcellularLocation>
        <location evidence="1">Membrane</location>
        <topology evidence="1">Multi-pass membrane protein</topology>
    </subcellularLocation>
</comment>
<evidence type="ECO:0000256" key="8">
    <source>
        <dbReference type="RuleBase" id="RU362002"/>
    </source>
</evidence>
<feature type="transmembrane region" description="Helical" evidence="8">
    <location>
        <begin position="132"/>
        <end position="153"/>
    </location>
</feature>
<feature type="transmembrane region" description="Helical" evidence="8">
    <location>
        <begin position="165"/>
        <end position="185"/>
    </location>
</feature>
<organism evidence="11 12">
    <name type="scientific">Patiria miniata</name>
    <name type="common">Bat star</name>
    <name type="synonym">Asterina miniata</name>
    <dbReference type="NCBI Taxonomy" id="46514"/>
    <lineage>
        <taxon>Eukaryota</taxon>
        <taxon>Metazoa</taxon>
        <taxon>Echinodermata</taxon>
        <taxon>Eleutherozoa</taxon>
        <taxon>Asterozoa</taxon>
        <taxon>Asteroidea</taxon>
        <taxon>Valvatacea</taxon>
        <taxon>Valvatida</taxon>
        <taxon>Asterinidae</taxon>
        <taxon>Patiria</taxon>
    </lineage>
</organism>
<feature type="domain" description="Ammonium transporter AmtB-like" evidence="10">
    <location>
        <begin position="52"/>
        <end position="448"/>
    </location>
</feature>
<feature type="region of interest" description="Disordered" evidence="9">
    <location>
        <begin position="552"/>
        <end position="605"/>
    </location>
</feature>
<name>A0A914B9I1_PATMI</name>
<feature type="transmembrane region" description="Helical" evidence="8">
    <location>
        <begin position="330"/>
        <end position="347"/>
    </location>
</feature>
<evidence type="ECO:0000256" key="5">
    <source>
        <dbReference type="ARBA" id="ARBA00022989"/>
    </source>
</evidence>
<feature type="transmembrane region" description="Helical" evidence="8">
    <location>
        <begin position="91"/>
        <end position="112"/>
    </location>
</feature>
<keyword evidence="5 8" id="KW-1133">Transmembrane helix</keyword>
<evidence type="ECO:0000313" key="11">
    <source>
        <dbReference type="EnsemblMetazoa" id="XP_038072833.1"/>
    </source>
</evidence>
<comment type="similarity">
    <text evidence="2 8">Belongs to the ammonia transporter channel (TC 1.A.11.2) family.</text>
</comment>
<dbReference type="GO" id="GO:0008519">
    <property type="term" value="F:ammonium channel activity"/>
    <property type="evidence" value="ECO:0007669"/>
    <property type="project" value="InterPro"/>
</dbReference>
<feature type="transmembrane region" description="Helical" evidence="8">
    <location>
        <begin position="305"/>
        <end position="324"/>
    </location>
</feature>
<dbReference type="GeneID" id="119741189"/>
<feature type="compositionally biased region" description="Polar residues" evidence="9">
    <location>
        <begin position="587"/>
        <end position="601"/>
    </location>
</feature>
<evidence type="ECO:0000256" key="9">
    <source>
        <dbReference type="SAM" id="MobiDB-lite"/>
    </source>
</evidence>
<feature type="compositionally biased region" description="Basic and acidic residues" evidence="9">
    <location>
        <begin position="574"/>
        <end position="583"/>
    </location>
</feature>
<dbReference type="InterPro" id="IPR029020">
    <property type="entry name" value="Ammonium/urea_transptr"/>
</dbReference>
<dbReference type="SUPFAM" id="SSF111352">
    <property type="entry name" value="Ammonium transporter"/>
    <property type="match status" value="1"/>
</dbReference>
<dbReference type="NCBIfam" id="TIGR00836">
    <property type="entry name" value="amt"/>
    <property type="match status" value="1"/>
</dbReference>
<dbReference type="OrthoDB" id="534912at2759"/>
<dbReference type="Gene3D" id="1.10.3430.10">
    <property type="entry name" value="Ammonium transporter AmtB like domains"/>
    <property type="match status" value="1"/>
</dbReference>
<proteinExistence type="inferred from homology"/>
<dbReference type="FunFam" id="1.10.3430.10:FF:000008">
    <property type="entry name" value="Ammonium transporter"/>
    <property type="match status" value="1"/>
</dbReference>
<evidence type="ECO:0000259" key="10">
    <source>
        <dbReference type="Pfam" id="PF00909"/>
    </source>
</evidence>
<feature type="transmembrane region" description="Helical" evidence="8">
    <location>
        <begin position="241"/>
        <end position="263"/>
    </location>
</feature>
<dbReference type="GO" id="GO:0005886">
    <property type="term" value="C:plasma membrane"/>
    <property type="evidence" value="ECO:0007669"/>
    <property type="project" value="UniProtKB-SubCell"/>
</dbReference>
<keyword evidence="12" id="KW-1185">Reference proteome</keyword>
<dbReference type="PANTHER" id="PTHR11730">
    <property type="entry name" value="AMMONIUM TRANSPORTER"/>
    <property type="match status" value="1"/>
</dbReference>
<evidence type="ECO:0000256" key="4">
    <source>
        <dbReference type="ARBA" id="ARBA00022692"/>
    </source>
</evidence>
<feature type="transmembrane region" description="Helical" evidence="8">
    <location>
        <begin position="397"/>
        <end position="425"/>
    </location>
</feature>
<evidence type="ECO:0000256" key="3">
    <source>
        <dbReference type="ARBA" id="ARBA00022448"/>
    </source>
</evidence>
<evidence type="ECO:0000256" key="6">
    <source>
        <dbReference type="ARBA" id="ARBA00023136"/>
    </source>
</evidence>
<evidence type="ECO:0000256" key="2">
    <source>
        <dbReference type="ARBA" id="ARBA00005887"/>
    </source>
</evidence>
<keyword evidence="4 8" id="KW-0812">Transmembrane</keyword>
<dbReference type="InterPro" id="IPR001905">
    <property type="entry name" value="Ammonium_transpt"/>
</dbReference>
<keyword evidence="6 8" id="KW-0472">Membrane</keyword>
<feature type="transmembrane region" description="Helical" evidence="8">
    <location>
        <begin position="359"/>
        <end position="377"/>
    </location>
</feature>
<dbReference type="AlphaFoldDB" id="A0A914B9I1"/>
<feature type="transmembrane region" description="Helical" evidence="8">
    <location>
        <begin position="197"/>
        <end position="220"/>
    </location>
</feature>
<protein>
    <recommendedName>
        <fullName evidence="8">Ammonium transporter</fullName>
    </recommendedName>
</protein>
<dbReference type="OMA" id="CAGSDVM"/>
<evidence type="ECO:0000313" key="12">
    <source>
        <dbReference type="Proteomes" id="UP000887568"/>
    </source>
</evidence>
<evidence type="ECO:0000256" key="1">
    <source>
        <dbReference type="ARBA" id="ARBA00004141"/>
    </source>
</evidence>
<sequence length="617" mass="66142">METTMVDPVCNGTLGNGTTGCEAGSNGTEMPTTATWGSLDNDMYNSWDDATWILTSAFVIFTMQSGFGLLESGMVSRKNEVNIMVKNAVDVIFGGLTYWIFGYGFSFGTGPGTNAFCGIGHFFTDSTDPEEMGWIFAKFVFQASFATTATTIVSGAMAERTKLEAYCVFSLVNTLIYCFPAHWIWSKEGVFARMGAIDIAGAGAVHLVGGATGLVATLMLKPRRGRFTGKGESEMSNPTNALLGMFMLWWGWLGFNCGSTFGISGGKWKLATRSAMVTITSAIGGGVTGLAFSWTTLNRTFNITYLINGVLGSLVGSTAICALARPWEGLVIGAVGGAIAVSTPTLLERLKIDDPVGVIGVHLLAAVWGLTAVGLFGKPDNIENLTDQSGLFYGGGFRLLGVQLLMALTIFVWTCLTAFILLFAIKKTVGLRCSVEHEILGADICEHGINQLDHNERLAVTKELHSLGFESPFDCPSPRVRLRSASSRRRSYTTRTPSVATVTGTVKPLEAAPVNEQGTNGLNSYLTPKAGSDQTELDLVGHNWILLEKHNDNGQRNSLPRPEELTLSISGSPKPDRQTRELEVGTDNPTFDAPQSRSASPATVHAETVVRENVSVV</sequence>
<keyword evidence="3 8" id="KW-0813">Transport</keyword>
<dbReference type="RefSeq" id="XP_038072833.1">
    <property type="nucleotide sequence ID" value="XM_038216905.1"/>
</dbReference>
<dbReference type="EnsemblMetazoa" id="XM_038216905.1">
    <property type="protein sequence ID" value="XP_038072833.1"/>
    <property type="gene ID" value="LOC119741189"/>
</dbReference>
<dbReference type="Proteomes" id="UP000887568">
    <property type="component" value="Unplaced"/>
</dbReference>
<feature type="transmembrane region" description="Helical" evidence="8">
    <location>
        <begin position="275"/>
        <end position="293"/>
    </location>
</feature>
<dbReference type="GO" id="GO:0097272">
    <property type="term" value="P:ammonium homeostasis"/>
    <property type="evidence" value="ECO:0007669"/>
    <property type="project" value="TreeGrafter"/>
</dbReference>
<dbReference type="Pfam" id="PF00909">
    <property type="entry name" value="Ammonium_transp"/>
    <property type="match status" value="1"/>
</dbReference>